<sequence length="69" mass="7714">MLGDRTLKPKPGTCGTITYIAPETEVTKYSYLVDSYSSLIEMLDLLKKLLAFEPKDRIKASEALQHPAL</sequence>
<name>A0ABR3CL60_9PEZI</name>
<protein>
    <recommendedName>
        <fullName evidence="3">Protein kinase domain-containing protein</fullName>
    </recommendedName>
</protein>
<comment type="caution">
    <text evidence="1">The sequence shown here is derived from an EMBL/GenBank/DDBJ whole genome shotgun (WGS) entry which is preliminary data.</text>
</comment>
<evidence type="ECO:0000313" key="2">
    <source>
        <dbReference type="Proteomes" id="UP001430584"/>
    </source>
</evidence>
<dbReference type="SUPFAM" id="SSF56112">
    <property type="entry name" value="Protein kinase-like (PK-like)"/>
    <property type="match status" value="1"/>
</dbReference>
<gene>
    <name evidence="1" type="ORF">SLS55_002802</name>
</gene>
<evidence type="ECO:0000313" key="1">
    <source>
        <dbReference type="EMBL" id="KAL0261372.1"/>
    </source>
</evidence>
<accession>A0ABR3CL60</accession>
<dbReference type="EMBL" id="JAJVCZ030000003">
    <property type="protein sequence ID" value="KAL0261372.1"/>
    <property type="molecule type" value="Genomic_DNA"/>
</dbReference>
<dbReference type="InterPro" id="IPR011009">
    <property type="entry name" value="Kinase-like_dom_sf"/>
</dbReference>
<dbReference type="Gene3D" id="1.10.510.10">
    <property type="entry name" value="Transferase(Phosphotransferase) domain 1"/>
    <property type="match status" value="1"/>
</dbReference>
<dbReference type="Proteomes" id="UP001430584">
    <property type="component" value="Unassembled WGS sequence"/>
</dbReference>
<keyword evidence="2" id="KW-1185">Reference proteome</keyword>
<proteinExistence type="predicted"/>
<reference evidence="1 2" key="1">
    <citation type="submission" date="2024-02" db="EMBL/GenBank/DDBJ databases">
        <title>De novo assembly and annotation of 12 fungi associated with fruit tree decline syndrome in Ontario, Canada.</title>
        <authorList>
            <person name="Sulman M."/>
            <person name="Ellouze W."/>
            <person name="Ilyukhin E."/>
        </authorList>
    </citation>
    <scope>NUCLEOTIDE SEQUENCE [LARGE SCALE GENOMIC DNA]</scope>
    <source>
        <strain evidence="1 2">FDS-637</strain>
    </source>
</reference>
<dbReference type="RefSeq" id="XP_066634401.1">
    <property type="nucleotide sequence ID" value="XM_066774282.1"/>
</dbReference>
<dbReference type="GeneID" id="92006887"/>
<evidence type="ECO:0008006" key="3">
    <source>
        <dbReference type="Google" id="ProtNLM"/>
    </source>
</evidence>
<organism evidence="1 2">
    <name type="scientific">Diplodia seriata</name>
    <dbReference type="NCBI Taxonomy" id="420778"/>
    <lineage>
        <taxon>Eukaryota</taxon>
        <taxon>Fungi</taxon>
        <taxon>Dikarya</taxon>
        <taxon>Ascomycota</taxon>
        <taxon>Pezizomycotina</taxon>
        <taxon>Dothideomycetes</taxon>
        <taxon>Dothideomycetes incertae sedis</taxon>
        <taxon>Botryosphaeriales</taxon>
        <taxon>Botryosphaeriaceae</taxon>
        <taxon>Diplodia</taxon>
    </lineage>
</organism>